<dbReference type="HOGENOM" id="CLU_026673_11_5_5"/>
<comment type="similarity">
    <text evidence="2 6">Belongs to the zinc-containing alcohol dehydrogenase family.</text>
</comment>
<dbReference type="GO" id="GO:0016616">
    <property type="term" value="F:oxidoreductase activity, acting on the CH-OH group of donors, NAD or NADP as acceptor"/>
    <property type="evidence" value="ECO:0007669"/>
    <property type="project" value="UniProtKB-ARBA"/>
</dbReference>
<dbReference type="SUPFAM" id="SSF50129">
    <property type="entry name" value="GroES-like"/>
    <property type="match status" value="1"/>
</dbReference>
<gene>
    <name evidence="8" type="ORF">SI859A1_02579</name>
</gene>
<evidence type="ECO:0000256" key="5">
    <source>
        <dbReference type="ARBA" id="ARBA00023002"/>
    </source>
</evidence>
<dbReference type="Proteomes" id="UP000000321">
    <property type="component" value="Unassembled WGS sequence"/>
</dbReference>
<dbReference type="GO" id="GO:0008270">
    <property type="term" value="F:zinc ion binding"/>
    <property type="evidence" value="ECO:0007669"/>
    <property type="project" value="InterPro"/>
</dbReference>
<dbReference type="InterPro" id="IPR020843">
    <property type="entry name" value="ER"/>
</dbReference>
<dbReference type="Pfam" id="PF00107">
    <property type="entry name" value="ADH_zinc_N"/>
    <property type="match status" value="1"/>
</dbReference>
<evidence type="ECO:0000256" key="1">
    <source>
        <dbReference type="ARBA" id="ARBA00001947"/>
    </source>
</evidence>
<evidence type="ECO:0000256" key="2">
    <source>
        <dbReference type="ARBA" id="ARBA00008072"/>
    </source>
</evidence>
<reference evidence="8 9" key="1">
    <citation type="journal article" date="2008" name="Appl. Environ. Microbiol.">
        <title>Genomic insights into Mn(II) oxidation by the marine alphaproteobacterium Aurantimonas sp. strain SI85-9A1.</title>
        <authorList>
            <person name="Dick G.J."/>
            <person name="Podell S."/>
            <person name="Johnson H.A."/>
            <person name="Rivera-Espinoza Y."/>
            <person name="Bernier-Latmani R."/>
            <person name="McCarthy J.K."/>
            <person name="Torpey J.W."/>
            <person name="Clement B.G."/>
            <person name="Gaasterland T."/>
            <person name="Tebo B.M."/>
        </authorList>
    </citation>
    <scope>NUCLEOTIDE SEQUENCE [LARGE SCALE GENOMIC DNA]</scope>
    <source>
        <strain evidence="8 9">SI85-9A1</strain>
    </source>
</reference>
<comment type="cofactor">
    <cofactor evidence="1 6">
        <name>Zn(2+)</name>
        <dbReference type="ChEBI" id="CHEBI:29105"/>
    </cofactor>
</comment>
<evidence type="ECO:0000256" key="4">
    <source>
        <dbReference type="ARBA" id="ARBA00022833"/>
    </source>
</evidence>
<keyword evidence="9" id="KW-1185">Reference proteome</keyword>
<name>Q1YLG8_AURMS</name>
<proteinExistence type="inferred from homology"/>
<dbReference type="InterPro" id="IPR002328">
    <property type="entry name" value="ADH_Zn_CS"/>
</dbReference>
<keyword evidence="4 6" id="KW-0862">Zinc</keyword>
<evidence type="ECO:0000259" key="7">
    <source>
        <dbReference type="SMART" id="SM00829"/>
    </source>
</evidence>
<dbReference type="OrthoDB" id="9809185at2"/>
<organism evidence="8 9">
    <name type="scientific">Aurantimonas manganoxydans (strain ATCC BAA-1229 / DSM 21871 / SI85-9A1)</name>
    <dbReference type="NCBI Taxonomy" id="287752"/>
    <lineage>
        <taxon>Bacteria</taxon>
        <taxon>Pseudomonadati</taxon>
        <taxon>Pseudomonadota</taxon>
        <taxon>Alphaproteobacteria</taxon>
        <taxon>Hyphomicrobiales</taxon>
        <taxon>Aurantimonadaceae</taxon>
        <taxon>Aurantimonas</taxon>
    </lineage>
</organism>
<feature type="domain" description="Enoyl reductase (ER)" evidence="7">
    <location>
        <begin position="8"/>
        <end position="342"/>
    </location>
</feature>
<dbReference type="InterPro" id="IPR036291">
    <property type="entry name" value="NAD(P)-bd_dom_sf"/>
</dbReference>
<dbReference type="PANTHER" id="PTHR43161">
    <property type="entry name" value="SORBITOL DEHYDROGENASE"/>
    <property type="match status" value="1"/>
</dbReference>
<dbReference type="PANTHER" id="PTHR43161:SF9">
    <property type="entry name" value="SORBITOL DEHYDROGENASE"/>
    <property type="match status" value="1"/>
</dbReference>
<dbReference type="RefSeq" id="WP_009210401.1">
    <property type="nucleotide sequence ID" value="NZ_BBWP01000002.1"/>
</dbReference>
<evidence type="ECO:0000256" key="6">
    <source>
        <dbReference type="RuleBase" id="RU361277"/>
    </source>
</evidence>
<accession>Q1YLG8</accession>
<dbReference type="InterPro" id="IPR011032">
    <property type="entry name" value="GroES-like_sf"/>
</dbReference>
<dbReference type="PROSITE" id="PS00059">
    <property type="entry name" value="ADH_ZINC"/>
    <property type="match status" value="1"/>
</dbReference>
<dbReference type="SUPFAM" id="SSF51735">
    <property type="entry name" value="NAD(P)-binding Rossmann-fold domains"/>
    <property type="match status" value="1"/>
</dbReference>
<dbReference type="SMART" id="SM00829">
    <property type="entry name" value="PKS_ER"/>
    <property type="match status" value="1"/>
</dbReference>
<dbReference type="CDD" id="cd08232">
    <property type="entry name" value="idonate-5-DH"/>
    <property type="match status" value="1"/>
</dbReference>
<evidence type="ECO:0000313" key="8">
    <source>
        <dbReference type="EMBL" id="EAS51763.1"/>
    </source>
</evidence>
<dbReference type="InterPro" id="IPR013149">
    <property type="entry name" value="ADH-like_C"/>
</dbReference>
<keyword evidence="3 6" id="KW-0479">Metal-binding</keyword>
<dbReference type="AlphaFoldDB" id="Q1YLG8"/>
<dbReference type="Gene3D" id="3.90.180.10">
    <property type="entry name" value="Medium-chain alcohol dehydrogenases, catalytic domain"/>
    <property type="match status" value="1"/>
</dbReference>
<dbReference type="EMBL" id="AAPJ01000001">
    <property type="protein sequence ID" value="EAS51763.1"/>
    <property type="molecule type" value="Genomic_DNA"/>
</dbReference>
<sequence length="351" mass="36673">MKAIVAYGPHDLRIEERPDPGAPGAGEVRLRVQSGGICGSDLHYYHHGGFGTIRIKEPMILGHEASGIVEELGAGVSGLAIGDRVAINPSRPCENCEYCRRDMRNHCLDMVFSGSAMRFPHVEGMFREVLVVPAAQAVPVGAATDTGLAALAEPFAVCLHAARQAGPLLGASVLVSGCGPIGCLAVAAARRAGAAHITACDVVGEPLETARKLGADTVIDLGSDRSGLDALKADKGRIDVVFECSGNPAAVTTAVECVRPRGRLVAVGNGGPVEFPLASLVAKEIEMVGSFRFDTEFALAADLVARHLVDLAPLISHRMPAGRAVEAFDLASDRSQAMKVQLDLTDWTAAT</sequence>
<dbReference type="BioCyc" id="AURANTIMONAS:SI859A1_02579-MONOMER"/>
<dbReference type="InterPro" id="IPR013154">
    <property type="entry name" value="ADH-like_N"/>
</dbReference>
<dbReference type="Gene3D" id="3.40.50.720">
    <property type="entry name" value="NAD(P)-binding Rossmann-like Domain"/>
    <property type="match status" value="1"/>
</dbReference>
<comment type="caution">
    <text evidence="8">The sequence shown here is derived from an EMBL/GenBank/DDBJ whole genome shotgun (WGS) entry which is preliminary data.</text>
</comment>
<evidence type="ECO:0000313" key="9">
    <source>
        <dbReference type="Proteomes" id="UP000000321"/>
    </source>
</evidence>
<protein>
    <submittedName>
        <fullName evidence="8">L-idonate 5-dehydrogenase</fullName>
    </submittedName>
</protein>
<dbReference type="Pfam" id="PF08240">
    <property type="entry name" value="ADH_N"/>
    <property type="match status" value="1"/>
</dbReference>
<keyword evidence="5" id="KW-0560">Oxidoreductase</keyword>
<evidence type="ECO:0000256" key="3">
    <source>
        <dbReference type="ARBA" id="ARBA00022723"/>
    </source>
</evidence>